<feature type="domain" description="DUF7726" evidence="2">
    <location>
        <begin position="49"/>
        <end position="133"/>
    </location>
</feature>
<feature type="compositionally biased region" description="Basic and acidic residues" evidence="1">
    <location>
        <begin position="12"/>
        <end position="29"/>
    </location>
</feature>
<comment type="caution">
    <text evidence="3">The sequence shown here is derived from an EMBL/GenBank/DDBJ whole genome shotgun (WGS) entry which is preliminary data.</text>
</comment>
<dbReference type="OrthoDB" id="2592504at2759"/>
<feature type="region of interest" description="Disordered" evidence="1">
    <location>
        <begin position="1"/>
        <end position="30"/>
    </location>
</feature>
<feature type="compositionally biased region" description="Polar residues" evidence="1">
    <location>
        <begin position="1"/>
        <end position="10"/>
    </location>
</feature>
<organism evidence="3 4">
    <name type="scientific">Exophiala aquamarina CBS 119918</name>
    <dbReference type="NCBI Taxonomy" id="1182545"/>
    <lineage>
        <taxon>Eukaryota</taxon>
        <taxon>Fungi</taxon>
        <taxon>Dikarya</taxon>
        <taxon>Ascomycota</taxon>
        <taxon>Pezizomycotina</taxon>
        <taxon>Eurotiomycetes</taxon>
        <taxon>Chaetothyriomycetidae</taxon>
        <taxon>Chaetothyriales</taxon>
        <taxon>Herpotrichiellaceae</taxon>
        <taxon>Exophiala</taxon>
    </lineage>
</organism>
<keyword evidence="4" id="KW-1185">Reference proteome</keyword>
<accession>A0A072PGS9</accession>
<dbReference type="HOGENOM" id="CLU_090081_1_0_1"/>
<evidence type="ECO:0000313" key="3">
    <source>
        <dbReference type="EMBL" id="KEF59289.1"/>
    </source>
</evidence>
<evidence type="ECO:0000313" key="4">
    <source>
        <dbReference type="Proteomes" id="UP000027920"/>
    </source>
</evidence>
<dbReference type="PANTHER" id="PTHR42339">
    <property type="entry name" value="HISTONE H1"/>
    <property type="match status" value="1"/>
</dbReference>
<evidence type="ECO:0000259" key="2">
    <source>
        <dbReference type="Pfam" id="PF24852"/>
    </source>
</evidence>
<name>A0A072PGS9_9EURO</name>
<dbReference type="VEuPathDB" id="FungiDB:A1O9_04133"/>
<dbReference type="GeneID" id="25279066"/>
<dbReference type="Pfam" id="PF24852">
    <property type="entry name" value="DUF7726"/>
    <property type="match status" value="1"/>
</dbReference>
<sequence>MASNPGSAIDSNADKDSPKPKKQVSDKAKAASKNDVSMIVLAGESNCTVPIYETCDDTRTKINRYMRETTGATNAGFVRMVNTAADAGGSFRPATPRHLTAFLKGKGPTKGCENPVFYAAYVFFEKLRIKEGKPKSKKRDEMEGVWKEAGMELIDISVRGVWTENGKTPYEDKYVLEGGGTV</sequence>
<dbReference type="InterPro" id="IPR056143">
    <property type="entry name" value="DUF7726"/>
</dbReference>
<evidence type="ECO:0000256" key="1">
    <source>
        <dbReference type="SAM" id="MobiDB-lite"/>
    </source>
</evidence>
<reference evidence="3 4" key="1">
    <citation type="submission" date="2013-03" db="EMBL/GenBank/DDBJ databases">
        <title>The Genome Sequence of Exophiala aquamarina CBS 119918.</title>
        <authorList>
            <consortium name="The Broad Institute Genomics Platform"/>
            <person name="Cuomo C."/>
            <person name="de Hoog S."/>
            <person name="Gorbushina A."/>
            <person name="Walker B."/>
            <person name="Young S.K."/>
            <person name="Zeng Q."/>
            <person name="Gargeya S."/>
            <person name="Fitzgerald M."/>
            <person name="Haas B."/>
            <person name="Abouelleil A."/>
            <person name="Allen A.W."/>
            <person name="Alvarado L."/>
            <person name="Arachchi H.M."/>
            <person name="Berlin A.M."/>
            <person name="Chapman S.B."/>
            <person name="Gainer-Dewar J."/>
            <person name="Goldberg J."/>
            <person name="Griggs A."/>
            <person name="Gujja S."/>
            <person name="Hansen M."/>
            <person name="Howarth C."/>
            <person name="Imamovic A."/>
            <person name="Ireland A."/>
            <person name="Larimer J."/>
            <person name="McCowan C."/>
            <person name="Murphy C."/>
            <person name="Pearson M."/>
            <person name="Poon T.W."/>
            <person name="Priest M."/>
            <person name="Roberts A."/>
            <person name="Saif S."/>
            <person name="Shea T."/>
            <person name="Sisk P."/>
            <person name="Sykes S."/>
            <person name="Wortman J."/>
            <person name="Nusbaum C."/>
            <person name="Birren B."/>
        </authorList>
    </citation>
    <scope>NUCLEOTIDE SEQUENCE [LARGE SCALE GENOMIC DNA]</scope>
    <source>
        <strain evidence="3 4">CBS 119918</strain>
    </source>
</reference>
<gene>
    <name evidence="3" type="ORF">A1O9_04133</name>
</gene>
<dbReference type="AlphaFoldDB" id="A0A072PGS9"/>
<proteinExistence type="predicted"/>
<dbReference type="EMBL" id="AMGV01000003">
    <property type="protein sequence ID" value="KEF59289.1"/>
    <property type="molecule type" value="Genomic_DNA"/>
</dbReference>
<dbReference type="PANTHER" id="PTHR42339:SF1">
    <property type="entry name" value="HISTONE H1"/>
    <property type="match status" value="1"/>
</dbReference>
<protein>
    <recommendedName>
        <fullName evidence="2">DUF7726 domain-containing protein</fullName>
    </recommendedName>
</protein>
<dbReference type="STRING" id="1182545.A0A072PGS9"/>
<dbReference type="RefSeq" id="XP_013261879.1">
    <property type="nucleotide sequence ID" value="XM_013406425.1"/>
</dbReference>
<dbReference type="Proteomes" id="UP000027920">
    <property type="component" value="Unassembled WGS sequence"/>
</dbReference>